<dbReference type="EC" id="2.7.7.12" evidence="3"/>
<dbReference type="InterPro" id="IPR019779">
    <property type="entry name" value="GalP_UDPtransf1_His-AS"/>
</dbReference>
<keyword evidence="12" id="KW-1185">Reference proteome</keyword>
<dbReference type="PANTHER" id="PTHR11943:SF1">
    <property type="entry name" value="GALACTOSE-1-PHOSPHATE URIDYLYLTRANSFERASE"/>
    <property type="match status" value="1"/>
</dbReference>
<evidence type="ECO:0000256" key="4">
    <source>
        <dbReference type="ARBA" id="ARBA00016340"/>
    </source>
</evidence>
<comment type="caution">
    <text evidence="11">The sequence shown here is derived from an EMBL/GenBank/DDBJ whole genome shotgun (WGS) entry which is preliminary data.</text>
</comment>
<keyword evidence="5" id="KW-0808">Transferase</keyword>
<evidence type="ECO:0000256" key="1">
    <source>
        <dbReference type="ARBA" id="ARBA00001107"/>
    </source>
</evidence>
<dbReference type="GO" id="GO:0008270">
    <property type="term" value="F:zinc ion binding"/>
    <property type="evidence" value="ECO:0007669"/>
    <property type="project" value="InterPro"/>
</dbReference>
<protein>
    <recommendedName>
        <fullName evidence="4">Galactose-1-phosphate uridylyltransferase</fullName>
        <ecNumber evidence="3">2.7.7.12</ecNumber>
    </recommendedName>
    <alternativeName>
        <fullName evidence="9">UDP-glucose--hexose-1-phosphate uridylyltransferase</fullName>
    </alternativeName>
</protein>
<evidence type="ECO:0000256" key="3">
    <source>
        <dbReference type="ARBA" id="ARBA00012384"/>
    </source>
</evidence>
<dbReference type="AlphaFoldDB" id="A0A0L0ULM9"/>
<comment type="pathway">
    <text evidence="2">Carbohydrate metabolism; galactose metabolism.</text>
</comment>
<evidence type="ECO:0000259" key="10">
    <source>
        <dbReference type="Pfam" id="PF01087"/>
    </source>
</evidence>
<organism evidence="11 12">
    <name type="scientific">Puccinia striiformis f. sp. tritici PST-78</name>
    <dbReference type="NCBI Taxonomy" id="1165861"/>
    <lineage>
        <taxon>Eukaryota</taxon>
        <taxon>Fungi</taxon>
        <taxon>Dikarya</taxon>
        <taxon>Basidiomycota</taxon>
        <taxon>Pucciniomycotina</taxon>
        <taxon>Pucciniomycetes</taxon>
        <taxon>Pucciniales</taxon>
        <taxon>Pucciniaceae</taxon>
        <taxon>Puccinia</taxon>
    </lineage>
</organism>
<evidence type="ECO:0000256" key="6">
    <source>
        <dbReference type="ARBA" id="ARBA00022695"/>
    </source>
</evidence>
<dbReference type="GO" id="GO:0033499">
    <property type="term" value="P:galactose catabolic process via UDP-galactose, Leloir pathway"/>
    <property type="evidence" value="ECO:0007669"/>
    <property type="project" value="TreeGrafter"/>
</dbReference>
<dbReference type="Proteomes" id="UP000054564">
    <property type="component" value="Unassembled WGS sequence"/>
</dbReference>
<dbReference type="OrthoDB" id="418412at2759"/>
<comment type="catalytic activity">
    <reaction evidence="1">
        <text>alpha-D-galactose 1-phosphate + UDP-alpha-D-glucose = alpha-D-glucose 1-phosphate + UDP-alpha-D-galactose</text>
        <dbReference type="Rhea" id="RHEA:13989"/>
        <dbReference type="ChEBI" id="CHEBI:58336"/>
        <dbReference type="ChEBI" id="CHEBI:58601"/>
        <dbReference type="ChEBI" id="CHEBI:58885"/>
        <dbReference type="ChEBI" id="CHEBI:66914"/>
        <dbReference type="EC" id="2.7.7.12"/>
    </reaction>
</comment>
<proteinExistence type="predicted"/>
<evidence type="ECO:0000256" key="2">
    <source>
        <dbReference type="ARBA" id="ARBA00004947"/>
    </source>
</evidence>
<dbReference type="EMBL" id="AJIL01003677">
    <property type="protein sequence ID" value="KNE87928.1"/>
    <property type="molecule type" value="Genomic_DNA"/>
</dbReference>
<dbReference type="PANTHER" id="PTHR11943">
    <property type="entry name" value="GALACTOSE-1-PHOSPHATE URIDYLYLTRANSFERASE"/>
    <property type="match status" value="1"/>
</dbReference>
<dbReference type="PROSITE" id="PS00117">
    <property type="entry name" value="GAL_P_UDP_TRANSF_I"/>
    <property type="match status" value="1"/>
</dbReference>
<feature type="domain" description="Galactose-1-phosphate uridyl transferase N-terminal" evidence="10">
    <location>
        <begin position="1"/>
        <end position="53"/>
    </location>
</feature>
<dbReference type="InterPro" id="IPR001937">
    <property type="entry name" value="GalP_UDPtransf1"/>
</dbReference>
<keyword evidence="7" id="KW-0299">Galactose metabolism</keyword>
<dbReference type="GO" id="GO:0008108">
    <property type="term" value="F:UDP-glucose:hexose-1-phosphate uridylyltransferase activity"/>
    <property type="evidence" value="ECO:0007669"/>
    <property type="project" value="UniProtKB-EC"/>
</dbReference>
<gene>
    <name evidence="11" type="ORF">PSTG_18678</name>
</gene>
<keyword evidence="8" id="KW-0119">Carbohydrate metabolism</keyword>
<evidence type="ECO:0000256" key="5">
    <source>
        <dbReference type="ARBA" id="ARBA00022679"/>
    </source>
</evidence>
<dbReference type="InterPro" id="IPR036265">
    <property type="entry name" value="HIT-like_sf"/>
</dbReference>
<accession>A0A0L0ULM9</accession>
<dbReference type="SUPFAM" id="SSF54197">
    <property type="entry name" value="HIT-like"/>
    <property type="match status" value="1"/>
</dbReference>
<keyword evidence="6" id="KW-0548">Nucleotidyltransferase</keyword>
<reference evidence="12" key="1">
    <citation type="submission" date="2014-03" db="EMBL/GenBank/DDBJ databases">
        <title>The Genome Sequence of Puccinia striiformis f. sp. tritici PST-78.</title>
        <authorList>
            <consortium name="The Broad Institute Genome Sequencing Platform"/>
            <person name="Cuomo C."/>
            <person name="Hulbert S."/>
            <person name="Chen X."/>
            <person name="Walker B."/>
            <person name="Young S.K."/>
            <person name="Zeng Q."/>
            <person name="Gargeya S."/>
            <person name="Fitzgerald M."/>
            <person name="Haas B."/>
            <person name="Abouelleil A."/>
            <person name="Alvarado L."/>
            <person name="Arachchi H.M."/>
            <person name="Berlin A.M."/>
            <person name="Chapman S.B."/>
            <person name="Goldberg J."/>
            <person name="Griggs A."/>
            <person name="Gujja S."/>
            <person name="Hansen M."/>
            <person name="Howarth C."/>
            <person name="Imamovic A."/>
            <person name="Larimer J."/>
            <person name="McCowan C."/>
            <person name="Montmayeur A."/>
            <person name="Murphy C."/>
            <person name="Neiman D."/>
            <person name="Pearson M."/>
            <person name="Priest M."/>
            <person name="Roberts A."/>
            <person name="Saif S."/>
            <person name="Shea T."/>
            <person name="Sisk P."/>
            <person name="Sykes S."/>
            <person name="Wortman J."/>
            <person name="Nusbaum C."/>
            <person name="Birren B."/>
        </authorList>
    </citation>
    <scope>NUCLEOTIDE SEQUENCE [LARGE SCALE GENOMIC DNA]</scope>
    <source>
        <strain evidence="12">race PST-78</strain>
    </source>
</reference>
<dbReference type="Gene3D" id="3.30.428.10">
    <property type="entry name" value="HIT-like"/>
    <property type="match status" value="1"/>
</dbReference>
<evidence type="ECO:0000313" key="12">
    <source>
        <dbReference type="Proteomes" id="UP000054564"/>
    </source>
</evidence>
<evidence type="ECO:0000256" key="8">
    <source>
        <dbReference type="ARBA" id="ARBA00023277"/>
    </source>
</evidence>
<sequence>MAELSPDQILPIINAWIELYTKIKREHPFIKYIQIFENKGAMMGCSNPHPHGQ</sequence>
<feature type="non-terminal residue" evidence="11">
    <location>
        <position position="53"/>
    </location>
</feature>
<evidence type="ECO:0000256" key="9">
    <source>
        <dbReference type="ARBA" id="ARBA00030549"/>
    </source>
</evidence>
<dbReference type="InterPro" id="IPR005849">
    <property type="entry name" value="GalP_Utransf_N"/>
</dbReference>
<dbReference type="Pfam" id="PF01087">
    <property type="entry name" value="GalP_UDP_transf"/>
    <property type="match status" value="1"/>
</dbReference>
<name>A0A0L0ULM9_9BASI</name>
<dbReference type="STRING" id="1165861.A0A0L0ULM9"/>
<dbReference type="GO" id="GO:0005737">
    <property type="term" value="C:cytoplasm"/>
    <property type="evidence" value="ECO:0007669"/>
    <property type="project" value="TreeGrafter"/>
</dbReference>
<evidence type="ECO:0000313" key="11">
    <source>
        <dbReference type="EMBL" id="KNE87928.1"/>
    </source>
</evidence>
<evidence type="ECO:0000256" key="7">
    <source>
        <dbReference type="ARBA" id="ARBA00023144"/>
    </source>
</evidence>